<reference evidence="7" key="1">
    <citation type="submission" date="2018-05" db="EMBL/GenBank/DDBJ databases">
        <authorList>
            <person name="Li X."/>
        </authorList>
    </citation>
    <scope>NUCLEOTIDE SEQUENCE [LARGE SCALE GENOMIC DNA]</scope>
    <source>
        <strain evidence="7">LX32</strain>
    </source>
</reference>
<dbReference type="AlphaFoldDB" id="A0A328AMR5"/>
<dbReference type="InterPro" id="IPR050109">
    <property type="entry name" value="HTH-type_TetR-like_transc_reg"/>
</dbReference>
<evidence type="ECO:0000256" key="1">
    <source>
        <dbReference type="ARBA" id="ARBA00023015"/>
    </source>
</evidence>
<dbReference type="Gene3D" id="1.10.357.10">
    <property type="entry name" value="Tetracycline Repressor, domain 2"/>
    <property type="match status" value="1"/>
</dbReference>
<evidence type="ECO:0000256" key="2">
    <source>
        <dbReference type="ARBA" id="ARBA00023125"/>
    </source>
</evidence>
<dbReference type="RefSeq" id="WP_111528465.1">
    <property type="nucleotide sequence ID" value="NZ_JBHRSG010000004.1"/>
</dbReference>
<comment type="caution">
    <text evidence="6">The sequence shown here is derived from an EMBL/GenBank/DDBJ whole genome shotgun (WGS) entry which is preliminary data.</text>
</comment>
<dbReference type="InterPro" id="IPR025996">
    <property type="entry name" value="MT1864/Rv1816-like_C"/>
</dbReference>
<evidence type="ECO:0000313" key="7">
    <source>
        <dbReference type="Proteomes" id="UP000249254"/>
    </source>
</evidence>
<dbReference type="InterPro" id="IPR036271">
    <property type="entry name" value="Tet_transcr_reg_TetR-rel_C_sf"/>
</dbReference>
<dbReference type="EMBL" id="QFYQ01000001">
    <property type="protein sequence ID" value="RAK54714.1"/>
    <property type="molecule type" value="Genomic_DNA"/>
</dbReference>
<keyword evidence="1" id="KW-0805">Transcription regulation</keyword>
<dbReference type="Pfam" id="PF13305">
    <property type="entry name" value="TetR_C_33"/>
    <property type="match status" value="1"/>
</dbReference>
<sequence>MSETTPRRRGRPARGAAAAEDARARIVRAARELFVQLGYQGVSMRAVAERAGCSAGALYTAFPNKRALLRHIWELAFAELLERLKAEAGHAADPLDRLRALLLAQVSFWRANPDHFRAIFLIEDEVSAPEETYFVESSAAADQIMALILEAIGSAQSAGALRPGPPAELLEVFFAGLHGVASLLITVPEFPWSDGESLPARTIDILLRGAAA</sequence>
<dbReference type="Proteomes" id="UP000249254">
    <property type="component" value="Unassembled WGS sequence"/>
</dbReference>
<evidence type="ECO:0000313" key="6">
    <source>
        <dbReference type="EMBL" id="RAK54714.1"/>
    </source>
</evidence>
<accession>A0A328AMR5</accession>
<dbReference type="OrthoDB" id="9816431at2"/>
<gene>
    <name evidence="6" type="ORF">DJ017_09350</name>
</gene>
<dbReference type="PROSITE" id="PS50977">
    <property type="entry name" value="HTH_TETR_2"/>
    <property type="match status" value="1"/>
</dbReference>
<dbReference type="Pfam" id="PF00440">
    <property type="entry name" value="TetR_N"/>
    <property type="match status" value="1"/>
</dbReference>
<proteinExistence type="predicted"/>
<feature type="DNA-binding region" description="H-T-H motif" evidence="4">
    <location>
        <begin position="43"/>
        <end position="62"/>
    </location>
</feature>
<dbReference type="PANTHER" id="PTHR30055">
    <property type="entry name" value="HTH-TYPE TRANSCRIPTIONAL REGULATOR RUTR"/>
    <property type="match status" value="1"/>
</dbReference>
<dbReference type="InterPro" id="IPR001647">
    <property type="entry name" value="HTH_TetR"/>
</dbReference>
<evidence type="ECO:0000256" key="3">
    <source>
        <dbReference type="ARBA" id="ARBA00023163"/>
    </source>
</evidence>
<name>A0A328AMR5_9CAUL</name>
<dbReference type="PANTHER" id="PTHR30055:SF234">
    <property type="entry name" value="HTH-TYPE TRANSCRIPTIONAL REGULATOR BETI"/>
    <property type="match status" value="1"/>
</dbReference>
<dbReference type="PRINTS" id="PR00455">
    <property type="entry name" value="HTHTETR"/>
</dbReference>
<keyword evidence="7" id="KW-1185">Reference proteome</keyword>
<keyword evidence="3" id="KW-0804">Transcription</keyword>
<keyword evidence="2 4" id="KW-0238">DNA-binding</keyword>
<dbReference type="GO" id="GO:0003700">
    <property type="term" value="F:DNA-binding transcription factor activity"/>
    <property type="evidence" value="ECO:0007669"/>
    <property type="project" value="TreeGrafter"/>
</dbReference>
<evidence type="ECO:0000256" key="4">
    <source>
        <dbReference type="PROSITE-ProRule" id="PRU00335"/>
    </source>
</evidence>
<dbReference type="SUPFAM" id="SSF48498">
    <property type="entry name" value="Tetracyclin repressor-like, C-terminal domain"/>
    <property type="match status" value="1"/>
</dbReference>
<dbReference type="SUPFAM" id="SSF46689">
    <property type="entry name" value="Homeodomain-like"/>
    <property type="match status" value="1"/>
</dbReference>
<feature type="domain" description="HTH tetR-type" evidence="5">
    <location>
        <begin position="20"/>
        <end position="80"/>
    </location>
</feature>
<dbReference type="GO" id="GO:0000976">
    <property type="term" value="F:transcription cis-regulatory region binding"/>
    <property type="evidence" value="ECO:0007669"/>
    <property type="project" value="TreeGrafter"/>
</dbReference>
<protein>
    <submittedName>
        <fullName evidence="6">TetR/AcrR family transcriptional regulator</fullName>
    </submittedName>
</protein>
<dbReference type="InterPro" id="IPR009057">
    <property type="entry name" value="Homeodomain-like_sf"/>
</dbReference>
<evidence type="ECO:0000259" key="5">
    <source>
        <dbReference type="PROSITE" id="PS50977"/>
    </source>
</evidence>
<organism evidence="6 7">
    <name type="scientific">Phenylobacterium soli</name>
    <dbReference type="NCBI Taxonomy" id="2170551"/>
    <lineage>
        <taxon>Bacteria</taxon>
        <taxon>Pseudomonadati</taxon>
        <taxon>Pseudomonadota</taxon>
        <taxon>Alphaproteobacteria</taxon>
        <taxon>Caulobacterales</taxon>
        <taxon>Caulobacteraceae</taxon>
        <taxon>Phenylobacterium</taxon>
    </lineage>
</organism>